<feature type="region of interest" description="Disordered" evidence="1">
    <location>
        <begin position="136"/>
        <end position="157"/>
    </location>
</feature>
<comment type="caution">
    <text evidence="2">The sequence shown here is derived from an EMBL/GenBank/DDBJ whole genome shotgun (WGS) entry which is preliminary data.</text>
</comment>
<accession>A0AAD4BFT3</accession>
<evidence type="ECO:0000313" key="3">
    <source>
        <dbReference type="Proteomes" id="UP001194468"/>
    </source>
</evidence>
<feature type="compositionally biased region" description="Polar residues" evidence="1">
    <location>
        <begin position="136"/>
        <end position="148"/>
    </location>
</feature>
<gene>
    <name evidence="2" type="ORF">L210DRAFT_3509212</name>
</gene>
<proteinExistence type="predicted"/>
<reference evidence="2" key="2">
    <citation type="journal article" date="2020" name="Nat. Commun.">
        <title>Large-scale genome sequencing of mycorrhizal fungi provides insights into the early evolution of symbiotic traits.</title>
        <authorList>
            <person name="Miyauchi S."/>
            <person name="Kiss E."/>
            <person name="Kuo A."/>
            <person name="Drula E."/>
            <person name="Kohler A."/>
            <person name="Sanchez-Garcia M."/>
            <person name="Morin E."/>
            <person name="Andreopoulos B."/>
            <person name="Barry K.W."/>
            <person name="Bonito G."/>
            <person name="Buee M."/>
            <person name="Carver A."/>
            <person name="Chen C."/>
            <person name="Cichocki N."/>
            <person name="Clum A."/>
            <person name="Culley D."/>
            <person name="Crous P.W."/>
            <person name="Fauchery L."/>
            <person name="Girlanda M."/>
            <person name="Hayes R.D."/>
            <person name="Keri Z."/>
            <person name="LaButti K."/>
            <person name="Lipzen A."/>
            <person name="Lombard V."/>
            <person name="Magnuson J."/>
            <person name="Maillard F."/>
            <person name="Murat C."/>
            <person name="Nolan M."/>
            <person name="Ohm R.A."/>
            <person name="Pangilinan J."/>
            <person name="Pereira M.F."/>
            <person name="Perotto S."/>
            <person name="Peter M."/>
            <person name="Pfister S."/>
            <person name="Riley R."/>
            <person name="Sitrit Y."/>
            <person name="Stielow J.B."/>
            <person name="Szollosi G."/>
            <person name="Zifcakova L."/>
            <person name="Stursova M."/>
            <person name="Spatafora J.W."/>
            <person name="Tedersoo L."/>
            <person name="Vaario L.M."/>
            <person name="Yamada A."/>
            <person name="Yan M."/>
            <person name="Wang P."/>
            <person name="Xu J."/>
            <person name="Bruns T."/>
            <person name="Baldrian P."/>
            <person name="Vilgalys R."/>
            <person name="Dunand C."/>
            <person name="Henrissat B."/>
            <person name="Grigoriev I.V."/>
            <person name="Hibbett D."/>
            <person name="Nagy L.G."/>
            <person name="Martin F.M."/>
        </authorList>
    </citation>
    <scope>NUCLEOTIDE SEQUENCE</scope>
    <source>
        <strain evidence="2">BED1</strain>
    </source>
</reference>
<name>A0AAD4BFT3_BOLED</name>
<organism evidence="2 3">
    <name type="scientific">Boletus edulis BED1</name>
    <dbReference type="NCBI Taxonomy" id="1328754"/>
    <lineage>
        <taxon>Eukaryota</taxon>
        <taxon>Fungi</taxon>
        <taxon>Dikarya</taxon>
        <taxon>Basidiomycota</taxon>
        <taxon>Agaricomycotina</taxon>
        <taxon>Agaricomycetes</taxon>
        <taxon>Agaricomycetidae</taxon>
        <taxon>Boletales</taxon>
        <taxon>Boletineae</taxon>
        <taxon>Boletaceae</taxon>
        <taxon>Boletoideae</taxon>
        <taxon>Boletus</taxon>
    </lineage>
</organism>
<evidence type="ECO:0000256" key="1">
    <source>
        <dbReference type="SAM" id="MobiDB-lite"/>
    </source>
</evidence>
<evidence type="ECO:0000313" key="2">
    <source>
        <dbReference type="EMBL" id="KAF8425805.1"/>
    </source>
</evidence>
<reference evidence="2" key="1">
    <citation type="submission" date="2019-10" db="EMBL/GenBank/DDBJ databases">
        <authorList>
            <consortium name="DOE Joint Genome Institute"/>
            <person name="Kuo A."/>
            <person name="Miyauchi S."/>
            <person name="Kiss E."/>
            <person name="Drula E."/>
            <person name="Kohler A."/>
            <person name="Sanchez-Garcia M."/>
            <person name="Andreopoulos B."/>
            <person name="Barry K.W."/>
            <person name="Bonito G."/>
            <person name="Buee M."/>
            <person name="Carver A."/>
            <person name="Chen C."/>
            <person name="Cichocki N."/>
            <person name="Clum A."/>
            <person name="Culley D."/>
            <person name="Crous P.W."/>
            <person name="Fauchery L."/>
            <person name="Girlanda M."/>
            <person name="Hayes R."/>
            <person name="Keri Z."/>
            <person name="LaButti K."/>
            <person name="Lipzen A."/>
            <person name="Lombard V."/>
            <person name="Magnuson J."/>
            <person name="Maillard F."/>
            <person name="Morin E."/>
            <person name="Murat C."/>
            <person name="Nolan M."/>
            <person name="Ohm R."/>
            <person name="Pangilinan J."/>
            <person name="Pereira M."/>
            <person name="Perotto S."/>
            <person name="Peter M."/>
            <person name="Riley R."/>
            <person name="Sitrit Y."/>
            <person name="Stielow B."/>
            <person name="Szollosi G."/>
            <person name="Zifcakova L."/>
            <person name="Stursova M."/>
            <person name="Spatafora J.W."/>
            <person name="Tedersoo L."/>
            <person name="Vaario L.-M."/>
            <person name="Yamada A."/>
            <person name="Yan M."/>
            <person name="Wang P."/>
            <person name="Xu J."/>
            <person name="Bruns T."/>
            <person name="Baldrian P."/>
            <person name="Vilgalys R."/>
            <person name="Henrissat B."/>
            <person name="Grigoriev I.V."/>
            <person name="Hibbett D."/>
            <person name="Nagy L.G."/>
            <person name="Martin F.M."/>
        </authorList>
    </citation>
    <scope>NUCLEOTIDE SEQUENCE</scope>
    <source>
        <strain evidence="2">BED1</strain>
    </source>
</reference>
<dbReference type="EMBL" id="WHUW01000091">
    <property type="protein sequence ID" value="KAF8425805.1"/>
    <property type="molecule type" value="Genomic_DNA"/>
</dbReference>
<dbReference type="Proteomes" id="UP001194468">
    <property type="component" value="Unassembled WGS sequence"/>
</dbReference>
<sequence>MHTVRRATRRRSLWLQGNTATTPSYLPLGNLHNSARPPRRCGVALIGFLATPKTTREGGAFLIPRTQSAATRWVAVVDTIAKRYGLGPYLADNEEHALLACIVRNLFASAQFFIAPCAENTSDPVQIGGMEVPDVTLSSSPPIRSSQDLGGWMSLAS</sequence>
<keyword evidence="3" id="KW-1185">Reference proteome</keyword>
<dbReference type="AlphaFoldDB" id="A0AAD4BFT3"/>
<protein>
    <submittedName>
        <fullName evidence="2">Uncharacterized protein</fullName>
    </submittedName>
</protein>